<dbReference type="InterPro" id="IPR043708">
    <property type="entry name" value="DUF5648"/>
</dbReference>
<organism evidence="2 3">
    <name type="scientific">Clytia hemisphaerica</name>
    <dbReference type="NCBI Taxonomy" id="252671"/>
    <lineage>
        <taxon>Eukaryota</taxon>
        <taxon>Metazoa</taxon>
        <taxon>Cnidaria</taxon>
        <taxon>Hydrozoa</taxon>
        <taxon>Hydroidolina</taxon>
        <taxon>Leptothecata</taxon>
        <taxon>Obeliida</taxon>
        <taxon>Clytiidae</taxon>
        <taxon>Clytia</taxon>
    </lineage>
</organism>
<dbReference type="AlphaFoldDB" id="A0A7M5WJ62"/>
<dbReference type="Proteomes" id="UP000594262">
    <property type="component" value="Unplaced"/>
</dbReference>
<keyword evidence="3" id="KW-1185">Reference proteome</keyword>
<dbReference type="Pfam" id="PF18885">
    <property type="entry name" value="DUF5648"/>
    <property type="match status" value="1"/>
</dbReference>
<dbReference type="EnsemblMetazoa" id="CLYHEMT003607.1">
    <property type="protein sequence ID" value="CLYHEMP003607.1"/>
    <property type="gene ID" value="CLYHEMG003607"/>
</dbReference>
<dbReference type="OrthoDB" id="9987595at2759"/>
<proteinExistence type="predicted"/>
<sequence length="237" mass="27463">GNCVKEPGFCVQPNGCDQNSGVIKMNSFEGNTQQRQQECLKKCLAHPGATGCEVIWHQSNRGCYIHTQSVARGNNAARHSCWVFSKCKQAPLYRFWNRRLGDHFYTTNYNEIWNGKRGSGFKGIQCRVLKHHQDGTIPLYRYWRRYWSDHFYTTNIREIGTARRGQRGRYGYVSEGITAYCYPSSRQGLIPLYRYWKASIVDHFYTTNIREIGTSVRGKYGHHGYKSEGIVCYVFPA</sequence>
<evidence type="ECO:0000313" key="3">
    <source>
        <dbReference type="Proteomes" id="UP000594262"/>
    </source>
</evidence>
<accession>A0A7M5WJ62</accession>
<evidence type="ECO:0000313" key="2">
    <source>
        <dbReference type="EnsemblMetazoa" id="CLYHEMP003607.1"/>
    </source>
</evidence>
<reference evidence="2" key="1">
    <citation type="submission" date="2021-01" db="UniProtKB">
        <authorList>
            <consortium name="EnsemblMetazoa"/>
        </authorList>
    </citation>
    <scope>IDENTIFICATION</scope>
</reference>
<protein>
    <recommendedName>
        <fullName evidence="1">DUF5648 domain-containing protein</fullName>
    </recommendedName>
</protein>
<name>A0A7M5WJ62_9CNID</name>
<evidence type="ECO:0000259" key="1">
    <source>
        <dbReference type="Pfam" id="PF18885"/>
    </source>
</evidence>
<feature type="domain" description="DUF5648" evidence="1">
    <location>
        <begin position="91"/>
        <end position="234"/>
    </location>
</feature>